<sequence length="121" mass="14446">MYRSIKEIFSRKFASWAITVSDEDLFLGNKKRISKKGLHLSWIIQENEKGIYIEYYGIHDRRGHLHGRIYNNGSEEDLEILKGYVAYSPNIPGDREKRTREFESYNKKLMRELKQKGLIEY</sequence>
<accession>A0A9E2KC55</accession>
<dbReference type="EMBL" id="JAHLFQ010000099">
    <property type="protein sequence ID" value="MBU3804022.1"/>
    <property type="molecule type" value="Genomic_DNA"/>
</dbReference>
<reference evidence="1" key="2">
    <citation type="submission" date="2021-04" db="EMBL/GenBank/DDBJ databases">
        <authorList>
            <person name="Gilroy R."/>
        </authorList>
    </citation>
    <scope>NUCLEOTIDE SEQUENCE</scope>
    <source>
        <strain evidence="1">B5-657</strain>
    </source>
</reference>
<dbReference type="AlphaFoldDB" id="A0A9E2KC55"/>
<organism evidence="1 2">
    <name type="scientific">Candidatus Cellulosilyticum pullistercoris</name>
    <dbReference type="NCBI Taxonomy" id="2838521"/>
    <lineage>
        <taxon>Bacteria</taxon>
        <taxon>Bacillati</taxon>
        <taxon>Bacillota</taxon>
        <taxon>Clostridia</taxon>
        <taxon>Lachnospirales</taxon>
        <taxon>Cellulosilyticaceae</taxon>
        <taxon>Cellulosilyticum</taxon>
    </lineage>
</organism>
<reference evidence="1" key="1">
    <citation type="journal article" date="2021" name="PeerJ">
        <title>Extensive microbial diversity within the chicken gut microbiome revealed by metagenomics and culture.</title>
        <authorList>
            <person name="Gilroy R."/>
            <person name="Ravi A."/>
            <person name="Getino M."/>
            <person name="Pursley I."/>
            <person name="Horton D.L."/>
            <person name="Alikhan N.F."/>
            <person name="Baker D."/>
            <person name="Gharbi K."/>
            <person name="Hall N."/>
            <person name="Watson M."/>
            <person name="Adriaenssens E.M."/>
            <person name="Foster-Nyarko E."/>
            <person name="Jarju S."/>
            <person name="Secka A."/>
            <person name="Antonio M."/>
            <person name="Oren A."/>
            <person name="Chaudhuri R.R."/>
            <person name="La Ragione R."/>
            <person name="Hildebrand F."/>
            <person name="Pallen M.J."/>
        </authorList>
    </citation>
    <scope>NUCLEOTIDE SEQUENCE</scope>
    <source>
        <strain evidence="1">B5-657</strain>
    </source>
</reference>
<comment type="caution">
    <text evidence="1">The sequence shown here is derived from an EMBL/GenBank/DDBJ whole genome shotgun (WGS) entry which is preliminary data.</text>
</comment>
<gene>
    <name evidence="1" type="ORF">H9872_04615</name>
</gene>
<evidence type="ECO:0000313" key="2">
    <source>
        <dbReference type="Proteomes" id="UP000824229"/>
    </source>
</evidence>
<proteinExistence type="predicted"/>
<evidence type="ECO:0000313" key="1">
    <source>
        <dbReference type="EMBL" id="MBU3804022.1"/>
    </source>
</evidence>
<name>A0A9E2KC55_9FIRM</name>
<dbReference type="Proteomes" id="UP000824229">
    <property type="component" value="Unassembled WGS sequence"/>
</dbReference>
<protein>
    <submittedName>
        <fullName evidence="1">Uncharacterized protein</fullName>
    </submittedName>
</protein>